<dbReference type="AlphaFoldDB" id="A0AAN7YRA2"/>
<reference evidence="1 2" key="1">
    <citation type="submission" date="2023-11" db="EMBL/GenBank/DDBJ databases">
        <title>Dfirmibasis_genome.</title>
        <authorList>
            <person name="Edelbroek B."/>
            <person name="Kjellin J."/>
            <person name="Jerlstrom-Hultqvist J."/>
            <person name="Soderbom F."/>
        </authorList>
    </citation>
    <scope>NUCLEOTIDE SEQUENCE [LARGE SCALE GENOMIC DNA]</scope>
    <source>
        <strain evidence="1 2">TNS-C-14</strain>
    </source>
</reference>
<sequence>MHHIWIWICNQLYGNKELQDTNLDFEMLTNKWHQLASMEYIKLLKEYKSSMAKEPERFNDINSYNNNIKIIKNRISKKYCILRKSLPNNVIVDFFI</sequence>
<name>A0AAN7YRA2_9MYCE</name>
<gene>
    <name evidence="1" type="ORF">RB653_007402</name>
</gene>
<organism evidence="1 2">
    <name type="scientific">Dictyostelium firmibasis</name>
    <dbReference type="NCBI Taxonomy" id="79012"/>
    <lineage>
        <taxon>Eukaryota</taxon>
        <taxon>Amoebozoa</taxon>
        <taxon>Evosea</taxon>
        <taxon>Eumycetozoa</taxon>
        <taxon>Dictyostelia</taxon>
        <taxon>Dictyosteliales</taxon>
        <taxon>Dictyosteliaceae</taxon>
        <taxon>Dictyostelium</taxon>
    </lineage>
</organism>
<proteinExistence type="predicted"/>
<comment type="caution">
    <text evidence="1">The sequence shown here is derived from an EMBL/GenBank/DDBJ whole genome shotgun (WGS) entry which is preliminary data.</text>
</comment>
<evidence type="ECO:0000313" key="1">
    <source>
        <dbReference type="EMBL" id="KAK5576261.1"/>
    </source>
</evidence>
<evidence type="ECO:0000313" key="2">
    <source>
        <dbReference type="Proteomes" id="UP001344447"/>
    </source>
</evidence>
<dbReference type="Proteomes" id="UP001344447">
    <property type="component" value="Unassembled WGS sequence"/>
</dbReference>
<keyword evidence="2" id="KW-1185">Reference proteome</keyword>
<protein>
    <submittedName>
        <fullName evidence="1">Uncharacterized protein</fullName>
    </submittedName>
</protein>
<dbReference type="EMBL" id="JAVFKY010000005">
    <property type="protein sequence ID" value="KAK5576261.1"/>
    <property type="molecule type" value="Genomic_DNA"/>
</dbReference>
<accession>A0AAN7YRA2</accession>